<evidence type="ECO:0000259" key="10">
    <source>
        <dbReference type="Pfam" id="PF13603"/>
    </source>
</evidence>
<comment type="caution">
    <text evidence="11">The sequence shown here is derived from an EMBL/GenBank/DDBJ whole genome shotgun (WGS) entry which is preliminary data.</text>
</comment>
<dbReference type="GO" id="GO:0002161">
    <property type="term" value="F:aminoacyl-tRNA deacylase activity"/>
    <property type="evidence" value="ECO:0007669"/>
    <property type="project" value="InterPro"/>
</dbReference>
<dbReference type="EMBL" id="PFRK01000012">
    <property type="protein sequence ID" value="PJC49592.1"/>
    <property type="molecule type" value="Genomic_DNA"/>
</dbReference>
<evidence type="ECO:0000256" key="3">
    <source>
        <dbReference type="ARBA" id="ARBA00022598"/>
    </source>
</evidence>
<dbReference type="Gene3D" id="3.40.50.620">
    <property type="entry name" value="HUPs"/>
    <property type="match status" value="1"/>
</dbReference>
<evidence type="ECO:0000256" key="5">
    <source>
        <dbReference type="ARBA" id="ARBA00022840"/>
    </source>
</evidence>
<protein>
    <recommendedName>
        <fullName evidence="2">leucine--tRNA ligase</fullName>
        <ecNumber evidence="2">6.1.1.4</ecNumber>
    </recommendedName>
</protein>
<evidence type="ECO:0000256" key="4">
    <source>
        <dbReference type="ARBA" id="ARBA00022741"/>
    </source>
</evidence>
<keyword evidence="6 8" id="KW-0648">Protein biosynthesis</keyword>
<dbReference type="PANTHER" id="PTHR43740:SF2">
    <property type="entry name" value="LEUCINE--TRNA LIGASE, MITOCHONDRIAL"/>
    <property type="match status" value="1"/>
</dbReference>
<evidence type="ECO:0000256" key="8">
    <source>
        <dbReference type="RuleBase" id="RU363039"/>
    </source>
</evidence>
<dbReference type="GO" id="GO:0005524">
    <property type="term" value="F:ATP binding"/>
    <property type="evidence" value="ECO:0007669"/>
    <property type="project" value="UniProtKB-KW"/>
</dbReference>
<dbReference type="EC" id="6.1.1.4" evidence="2"/>
<dbReference type="InterPro" id="IPR014729">
    <property type="entry name" value="Rossmann-like_a/b/a_fold"/>
</dbReference>
<feature type="domain" description="Methionyl/Leucyl tRNA synthetase" evidence="9">
    <location>
        <begin position="39"/>
        <end position="184"/>
    </location>
</feature>
<feature type="domain" description="Leucyl-tRNA synthetase editing" evidence="10">
    <location>
        <begin position="219"/>
        <end position="379"/>
    </location>
</feature>
<dbReference type="SUPFAM" id="SSF50677">
    <property type="entry name" value="ValRS/IleRS/LeuRS editing domain"/>
    <property type="match status" value="1"/>
</dbReference>
<dbReference type="Gene3D" id="1.10.730.10">
    <property type="entry name" value="Isoleucyl-tRNA Synthetase, Domain 1"/>
    <property type="match status" value="1"/>
</dbReference>
<evidence type="ECO:0000256" key="2">
    <source>
        <dbReference type="ARBA" id="ARBA00013164"/>
    </source>
</evidence>
<dbReference type="PROSITE" id="PS00178">
    <property type="entry name" value="AA_TRNA_LIGASE_I"/>
    <property type="match status" value="1"/>
</dbReference>
<evidence type="ECO:0000313" key="11">
    <source>
        <dbReference type="EMBL" id="PJC49592.1"/>
    </source>
</evidence>
<dbReference type="SUPFAM" id="SSF52374">
    <property type="entry name" value="Nucleotidylyl transferase"/>
    <property type="match status" value="1"/>
</dbReference>
<dbReference type="InterPro" id="IPR002302">
    <property type="entry name" value="Leu-tRNA-ligase"/>
</dbReference>
<dbReference type="Proteomes" id="UP000231300">
    <property type="component" value="Unassembled WGS sequence"/>
</dbReference>
<dbReference type="InterPro" id="IPR015413">
    <property type="entry name" value="Methionyl/Leucyl_tRNA_Synth"/>
</dbReference>
<dbReference type="InterPro" id="IPR025709">
    <property type="entry name" value="Leu_tRNA-synth_edit"/>
</dbReference>
<name>A0A2J0N635_9BACT</name>
<dbReference type="Pfam" id="PF09334">
    <property type="entry name" value="tRNA-synt_1g"/>
    <property type="match status" value="1"/>
</dbReference>
<dbReference type="Pfam" id="PF13603">
    <property type="entry name" value="tRNA-synt_1_2"/>
    <property type="match status" value="1"/>
</dbReference>
<dbReference type="PRINTS" id="PR00985">
    <property type="entry name" value="TRNASYNTHLEU"/>
</dbReference>
<dbReference type="GO" id="GO:0005829">
    <property type="term" value="C:cytosol"/>
    <property type="evidence" value="ECO:0007669"/>
    <property type="project" value="TreeGrafter"/>
</dbReference>
<dbReference type="PANTHER" id="PTHR43740">
    <property type="entry name" value="LEUCYL-TRNA SYNTHETASE"/>
    <property type="match status" value="1"/>
</dbReference>
<accession>A0A2J0N635</accession>
<dbReference type="GO" id="GO:0006429">
    <property type="term" value="P:leucyl-tRNA aminoacylation"/>
    <property type="evidence" value="ECO:0007669"/>
    <property type="project" value="InterPro"/>
</dbReference>
<gene>
    <name evidence="11" type="ORF">CO033_00635</name>
</gene>
<proteinExistence type="inferred from homology"/>
<evidence type="ECO:0000256" key="6">
    <source>
        <dbReference type="ARBA" id="ARBA00022917"/>
    </source>
</evidence>
<keyword evidence="5 8" id="KW-0067">ATP-binding</keyword>
<dbReference type="Gene3D" id="3.90.740.10">
    <property type="entry name" value="Valyl/Leucyl/Isoleucyl-tRNA synthetase, editing domain"/>
    <property type="match status" value="1"/>
</dbReference>
<keyword evidence="3 8" id="KW-0436">Ligase</keyword>
<dbReference type="AlphaFoldDB" id="A0A2J0N635"/>
<dbReference type="InterPro" id="IPR001412">
    <property type="entry name" value="aa-tRNA-synth_I_CS"/>
</dbReference>
<reference evidence="12" key="1">
    <citation type="submission" date="2017-09" db="EMBL/GenBank/DDBJ databases">
        <title>Depth-based differentiation of microbial function through sediment-hosted aquifers and enrichment of novel symbionts in the deep terrestrial subsurface.</title>
        <authorList>
            <person name="Probst A.J."/>
            <person name="Ladd B."/>
            <person name="Jarett J.K."/>
            <person name="Geller-Mcgrath D.E."/>
            <person name="Sieber C.M.K."/>
            <person name="Emerson J.B."/>
            <person name="Anantharaman K."/>
            <person name="Thomas B.C."/>
            <person name="Malmstrom R."/>
            <person name="Stieglmeier M."/>
            <person name="Klingl A."/>
            <person name="Woyke T."/>
            <person name="Ryan C.M."/>
            <person name="Banfield J.F."/>
        </authorList>
    </citation>
    <scope>NUCLEOTIDE SEQUENCE [LARGE SCALE GENOMIC DNA]</scope>
</reference>
<dbReference type="GO" id="GO:0004823">
    <property type="term" value="F:leucine-tRNA ligase activity"/>
    <property type="evidence" value="ECO:0007669"/>
    <property type="project" value="UniProtKB-EC"/>
</dbReference>
<feature type="non-terminal residue" evidence="11">
    <location>
        <position position="464"/>
    </location>
</feature>
<dbReference type="FunFam" id="3.40.50.620:FF:000003">
    <property type="entry name" value="Leucine--tRNA ligase"/>
    <property type="match status" value="1"/>
</dbReference>
<evidence type="ECO:0000313" key="12">
    <source>
        <dbReference type="Proteomes" id="UP000231300"/>
    </source>
</evidence>
<dbReference type="InterPro" id="IPR009008">
    <property type="entry name" value="Val/Leu/Ile-tRNA-synth_edit"/>
</dbReference>
<organism evidence="11 12">
    <name type="scientific">Candidatus Nomurabacteria bacterium CG_4_9_14_0_2_um_filter_32_10</name>
    <dbReference type="NCBI Taxonomy" id="1974729"/>
    <lineage>
        <taxon>Bacteria</taxon>
        <taxon>Candidatus Nomuraibacteriota</taxon>
    </lineage>
</organism>
<comment type="similarity">
    <text evidence="1 8">Belongs to the class-I aminoacyl-tRNA synthetase family.</text>
</comment>
<keyword evidence="4 8" id="KW-0547">Nucleotide-binding</keyword>
<evidence type="ECO:0000259" key="9">
    <source>
        <dbReference type="Pfam" id="PF09334"/>
    </source>
</evidence>
<sequence length="464" mass="53564">MKDYDHKKIESKIQKEWEKKKIYQAKNGKGKKFYSLIEFPYPSGDGLHVGHIRSNTAMDIISRKRRMEGYNVLYPIGWDAFGLPTENYAIKTGKRPAVVTKKNTDTFRRQLKELGFSFDWSREVNTTDPKYYRWTQWIFLQLFKKGLAYKSKSEINWCPSCKIGLANEEVVSGKCDRCGNSTEKREKEQWMLAITKYADRLDKGLDLVDYPERVKTQQRNWIGKSEGSLISFQLIADSGASFNKKNTDLKLKAKSQKLEAVSVFTTRADTIFGVTYVVLAPEHELINNLKLRITNWSEVEEYIQKVKKESELERMRENKGKTGVELKGLKAINPANNEEIPIWIADYVLPEYGTGAVMAVPVHDIRDREFAEKYNLSIIDRPLVDAKEITEKVGGKMVTKFKLRDWVFSRQHYWGEPIPLVNCKKCGIIVVPEKDLPVKLPEVKNYKPTDNGESPLALISKWVN</sequence>
<evidence type="ECO:0000256" key="1">
    <source>
        <dbReference type="ARBA" id="ARBA00005594"/>
    </source>
</evidence>
<evidence type="ECO:0000256" key="7">
    <source>
        <dbReference type="ARBA" id="ARBA00023146"/>
    </source>
</evidence>
<keyword evidence="7 8" id="KW-0030">Aminoacyl-tRNA synthetase</keyword>